<dbReference type="Gene3D" id="3.20.20.380">
    <property type="entry name" value="Copper homeostasis (CutC) domain"/>
    <property type="match status" value="1"/>
</dbReference>
<evidence type="ECO:0000313" key="11">
    <source>
        <dbReference type="Proteomes" id="UP000826195"/>
    </source>
</evidence>
<feature type="region of interest" description="Disordered" evidence="8">
    <location>
        <begin position="850"/>
        <end position="915"/>
    </location>
</feature>
<feature type="compositionally biased region" description="Basic and acidic residues" evidence="8">
    <location>
        <begin position="964"/>
        <end position="973"/>
    </location>
</feature>
<organism evidence="10 11">
    <name type="scientific">Cotesia glomerata</name>
    <name type="common">Lepidopteran parasitic wasp</name>
    <name type="synonym">Apanteles glomeratus</name>
    <dbReference type="NCBI Taxonomy" id="32391"/>
    <lineage>
        <taxon>Eukaryota</taxon>
        <taxon>Metazoa</taxon>
        <taxon>Ecdysozoa</taxon>
        <taxon>Arthropoda</taxon>
        <taxon>Hexapoda</taxon>
        <taxon>Insecta</taxon>
        <taxon>Pterygota</taxon>
        <taxon>Neoptera</taxon>
        <taxon>Endopterygota</taxon>
        <taxon>Hymenoptera</taxon>
        <taxon>Apocrita</taxon>
        <taxon>Ichneumonoidea</taxon>
        <taxon>Braconidae</taxon>
        <taxon>Microgastrinae</taxon>
        <taxon>Cotesia</taxon>
    </lineage>
</organism>
<dbReference type="PROSITE" id="PS50023">
    <property type="entry name" value="LIM_DOMAIN_2"/>
    <property type="match status" value="2"/>
</dbReference>
<evidence type="ECO:0000256" key="8">
    <source>
        <dbReference type="SAM" id="MobiDB-lite"/>
    </source>
</evidence>
<feature type="compositionally biased region" description="Low complexity" evidence="8">
    <location>
        <begin position="580"/>
        <end position="590"/>
    </location>
</feature>
<dbReference type="Pfam" id="PF00412">
    <property type="entry name" value="LIM"/>
    <property type="match status" value="2"/>
</dbReference>
<reference evidence="10 11" key="1">
    <citation type="journal article" date="2021" name="J. Hered.">
        <title>A chromosome-level genome assembly of the parasitoid wasp, Cotesia glomerata (Hymenoptera: Braconidae).</title>
        <authorList>
            <person name="Pinto B.J."/>
            <person name="Weis J.J."/>
            <person name="Gamble T."/>
            <person name="Ode P.J."/>
            <person name="Paul R."/>
            <person name="Zaspel J.M."/>
        </authorList>
    </citation>
    <scope>NUCLEOTIDE SEQUENCE [LARGE SCALE GENOMIC DNA]</scope>
    <source>
        <strain evidence="10">CgM1</strain>
    </source>
</reference>
<feature type="compositionally biased region" description="Basic and acidic residues" evidence="8">
    <location>
        <begin position="1198"/>
        <end position="1208"/>
    </location>
</feature>
<dbReference type="CDD" id="cd09445">
    <property type="entry name" value="LIM_Mical_like_2"/>
    <property type="match status" value="1"/>
</dbReference>
<dbReference type="Gene3D" id="2.10.110.10">
    <property type="entry name" value="Cysteine Rich Protein"/>
    <property type="match status" value="2"/>
</dbReference>
<dbReference type="GO" id="GO:0005507">
    <property type="term" value="F:copper ion binding"/>
    <property type="evidence" value="ECO:0007669"/>
    <property type="project" value="TreeGrafter"/>
</dbReference>
<evidence type="ECO:0000256" key="2">
    <source>
        <dbReference type="ARBA" id="ARBA00019014"/>
    </source>
</evidence>
<feature type="compositionally biased region" description="Basic and acidic residues" evidence="8">
    <location>
        <begin position="872"/>
        <end position="897"/>
    </location>
</feature>
<dbReference type="InterPro" id="IPR001781">
    <property type="entry name" value="Znf_LIM"/>
</dbReference>
<feature type="region of interest" description="Disordered" evidence="8">
    <location>
        <begin position="1139"/>
        <end position="1208"/>
    </location>
</feature>
<feature type="coiled-coil region" evidence="7">
    <location>
        <begin position="72"/>
        <end position="103"/>
    </location>
</feature>
<feature type="compositionally biased region" description="Basic and acidic residues" evidence="8">
    <location>
        <begin position="1142"/>
        <end position="1154"/>
    </location>
</feature>
<evidence type="ECO:0000256" key="3">
    <source>
        <dbReference type="ARBA" id="ARBA00022723"/>
    </source>
</evidence>
<keyword evidence="5 6" id="KW-0440">LIM domain</keyword>
<dbReference type="SUPFAM" id="SSF57716">
    <property type="entry name" value="Glucocorticoid receptor-like (DNA-binding domain)"/>
    <property type="match status" value="4"/>
</dbReference>
<feature type="compositionally biased region" description="Basic and acidic residues" evidence="8">
    <location>
        <begin position="904"/>
        <end position="915"/>
    </location>
</feature>
<dbReference type="Pfam" id="PF03932">
    <property type="entry name" value="CutC"/>
    <property type="match status" value="1"/>
</dbReference>
<feature type="domain" description="LIM zinc-binding" evidence="9">
    <location>
        <begin position="681"/>
        <end position="741"/>
    </location>
</feature>
<comment type="similarity">
    <text evidence="1">Belongs to the CutC family.</text>
</comment>
<dbReference type="SUPFAM" id="SSF110395">
    <property type="entry name" value="CutC-like"/>
    <property type="match status" value="1"/>
</dbReference>
<feature type="region of interest" description="Disordered" evidence="8">
    <location>
        <begin position="536"/>
        <end position="590"/>
    </location>
</feature>
<dbReference type="PANTHER" id="PTHR12598">
    <property type="entry name" value="COPPER HOMEOSTASIS PROTEIN CUTC"/>
    <property type="match status" value="1"/>
</dbReference>
<dbReference type="EMBL" id="JAHXZJ010000001">
    <property type="protein sequence ID" value="KAH0566722.1"/>
    <property type="molecule type" value="Genomic_DNA"/>
</dbReference>
<keyword evidence="4 6" id="KW-0862">Zinc</keyword>
<evidence type="ECO:0000256" key="6">
    <source>
        <dbReference type="PROSITE-ProRule" id="PRU00125"/>
    </source>
</evidence>
<gene>
    <name evidence="10" type="ORF">KQX54_003422</name>
</gene>
<dbReference type="PROSITE" id="PS00478">
    <property type="entry name" value="LIM_DOMAIN_1"/>
    <property type="match status" value="2"/>
</dbReference>
<evidence type="ECO:0000256" key="4">
    <source>
        <dbReference type="ARBA" id="ARBA00022833"/>
    </source>
</evidence>
<evidence type="ECO:0000256" key="5">
    <source>
        <dbReference type="ARBA" id="ARBA00023038"/>
    </source>
</evidence>
<evidence type="ECO:0000256" key="1">
    <source>
        <dbReference type="ARBA" id="ARBA00007768"/>
    </source>
</evidence>
<evidence type="ECO:0000256" key="7">
    <source>
        <dbReference type="SAM" id="Coils"/>
    </source>
</evidence>
<feature type="compositionally biased region" description="Basic and acidic residues" evidence="8">
    <location>
        <begin position="1106"/>
        <end position="1117"/>
    </location>
</feature>
<keyword evidence="11" id="KW-1185">Reference proteome</keyword>
<evidence type="ECO:0000259" key="9">
    <source>
        <dbReference type="PROSITE" id="PS50023"/>
    </source>
</evidence>
<feature type="region of interest" description="Disordered" evidence="8">
    <location>
        <begin position="1021"/>
        <end position="1061"/>
    </location>
</feature>
<dbReference type="Proteomes" id="UP000826195">
    <property type="component" value="Unassembled WGS sequence"/>
</dbReference>
<evidence type="ECO:0000313" key="10">
    <source>
        <dbReference type="EMBL" id="KAH0566722.1"/>
    </source>
</evidence>
<keyword evidence="7" id="KW-0175">Coiled coil</keyword>
<feature type="compositionally biased region" description="Polar residues" evidence="8">
    <location>
        <begin position="537"/>
        <end position="546"/>
    </location>
</feature>
<accession>A0AAV7J4I9</accession>
<feature type="compositionally biased region" description="Basic and acidic residues" evidence="8">
    <location>
        <begin position="1043"/>
        <end position="1057"/>
    </location>
</feature>
<feature type="region of interest" description="Disordered" evidence="8">
    <location>
        <begin position="1086"/>
        <end position="1117"/>
    </location>
</feature>
<comment type="caution">
    <text evidence="10">The sequence shown here is derived from an EMBL/GenBank/DDBJ whole genome shotgun (WGS) entry which is preliminary data.</text>
</comment>
<dbReference type="HAMAP" id="MF_00795">
    <property type="entry name" value="CutC"/>
    <property type="match status" value="1"/>
</dbReference>
<feature type="compositionally biased region" description="Basic residues" evidence="8">
    <location>
        <begin position="553"/>
        <end position="562"/>
    </location>
</feature>
<proteinExistence type="inferred from homology"/>
<keyword evidence="3 6" id="KW-0479">Metal-binding</keyword>
<dbReference type="SMART" id="SM00132">
    <property type="entry name" value="LIM"/>
    <property type="match status" value="2"/>
</dbReference>
<dbReference type="PANTHER" id="PTHR12598:SF0">
    <property type="entry name" value="COPPER HOMEOSTASIS PROTEIN CUTC HOMOLOG"/>
    <property type="match status" value="1"/>
</dbReference>
<feature type="compositionally biased region" description="Acidic residues" evidence="8">
    <location>
        <begin position="853"/>
        <end position="871"/>
    </location>
</feature>
<feature type="region of interest" description="Disordered" evidence="8">
    <location>
        <begin position="957"/>
        <end position="1001"/>
    </location>
</feature>
<dbReference type="CDD" id="cd09358">
    <property type="entry name" value="LIM_Mical_like"/>
    <property type="match status" value="1"/>
</dbReference>
<name>A0AAV7J4I9_COTGL</name>
<feature type="domain" description="LIM zinc-binding" evidence="9">
    <location>
        <begin position="1311"/>
        <end position="1371"/>
    </location>
</feature>
<sequence length="1617" mass="181008">MAELVENKTTSLVSTKQNDIACGANSNIALINIDKITASSEEFGDNDNNIEEKGINGCIIINNVEESSLRSIIDNELALIRLKNELEQENKKMLIDEEQEQLTNHHHQLELSSQLCQDLPGINNSRLIIETDIEESNGNFSQNLLNNSGEIHERALGSNIKLVDHQSYQDNNNDVAAATAAACDAAGTDLDPEPTALNTLIDFLEDRGKKSELLAEDLKNAEESLPEHSVFKESCMKKNVSEFLVNESENGFSVDFPSLDLYSSGWQDSARFIFNEQLSATNDNKDIIIKKKTEEKNIDGDSSVKNCSNIEDDILTETCLSRQDPIESTIIKNNCYEDLLIEFGSSCNSRETGSSLYRENSNEESLTGCSRQQKQQVKNSLLLTELNHFNAIDSPEPGEDEDEELVTTEPDSKIMSDINLTGSKDIVLPDSDNCQSDHSELIIVSDSPKKTNDLIINNDNINTDELTNNLGVCESMSISSLLDPPPVCRNIFDDNLTNACSTESSEEVITTSTITSTTTKSSAKIKKKKIEGVIGNSDVTSQSPPQSSISATRTKKTKKSKKKSDLEKENISVNINTGDSSMHNNNSHHNYRNSVSAEECILDQDDFSNVNVKTLTQCYTLESTKCKELTKFNKETIETGVSIKQLKSSFNKFDALTKKSVLHTRSSTDTAGQNGGCDANPNCRSCGKVVFQMEQTKAEGLIWHKNCFRCIQCSKQLNVDNYESHECTLYCKPHFKELFQPKPVDDSNRSLCPQKPEMIIRENHPKELPPDVVRASDKPDLGLEELSSLNVKSRFQVFEKSSTNEQMNDIEKSASQISVKRSPSILSKLAKFQAKGMDIGVADESLNGIPYEESSESEEEEENEEDEEGDADIVKSKKSIRERPISFTKMDDMKNRWEVTSQQGRRESQREARKEEIAGIRSRLFMGKQGKMKELYQQAVATSERVTKINPAEEFQCTPAHARSIKEKFERGEPITSSNEDEADSNSTSNKIKQEKPDEDVIAAGISRKSRSLFLELDASAAKSGRPMTPAAAPANSKSLTDAPRRARDVRADDVVRSTDTTEEIHVETSDISNKFKFFETYKEPEKERKQFRITPPRDGQVKVNSPEREIYRDPDVIRADDKVDQLVHTDTTKKMLSIFRQMEEKATKEDVPDGPKPLKRFTPPPEDKYAKLTASDTDEEEDGEEEEEDGNEDITEEERRNPNYVRASDKMEDEFLKNAQNAANAKTLRAKFEQWEVNDKKINNHSTTIVDEMELIKATNGDGEQTSIESTRSLKARFESLGTQQVTESPRAPKVKVNRFVGIPTTVDIDICESCQKKVYPLEKIETNNKIFHKQCFRCLQCNCILRMDSFTLNNGKLYCIPHFKQLFIVRGNYEEGFGMEICIDSIASAKNAIKGGASRLEACSALSEDGLTPTPGLIRFIKNFSKVPVHAMIRIRAGNFVYTEEEKEAMLYDLQILDSVGADGFVFGALNPDFTVDEDICREVIKAAKSKPVTFHRAFDEVKNPLVALEKLISLEFSRVLTSGQKNTAPEGLEMITELVKAAGDRIVVMPGSGITPDKILLIKDATRAREFHASAKIRVDLDDKLNSTRDGKKPATFIMITSEEKVKQMVNIIK</sequence>
<dbReference type="InterPro" id="IPR005627">
    <property type="entry name" value="CutC-like"/>
</dbReference>
<feature type="compositionally biased region" description="Acidic residues" evidence="8">
    <location>
        <begin position="1177"/>
        <end position="1197"/>
    </location>
</feature>
<dbReference type="InterPro" id="IPR036822">
    <property type="entry name" value="CutC-like_dom_sf"/>
</dbReference>
<protein>
    <recommendedName>
        <fullName evidence="2">Copper homeostasis protein cutC homolog</fullName>
    </recommendedName>
</protein>